<keyword evidence="7" id="KW-0326">Glycosidase</keyword>
<dbReference type="CDD" id="cd09008">
    <property type="entry name" value="MTAN"/>
    <property type="match status" value="1"/>
</dbReference>
<proteinExistence type="predicted"/>
<dbReference type="SUPFAM" id="SSF53167">
    <property type="entry name" value="Purine and uridine phosphorylases"/>
    <property type="match status" value="1"/>
</dbReference>
<evidence type="ECO:0000313" key="8">
    <source>
        <dbReference type="Proteomes" id="UP000724149"/>
    </source>
</evidence>
<reference evidence="7 8" key="1">
    <citation type="journal article" date="2021" name="Sci. Rep.">
        <title>The distribution of antibiotic resistance genes in chicken gut microbiota commensals.</title>
        <authorList>
            <person name="Juricova H."/>
            <person name="Matiasovicova J."/>
            <person name="Kubasova T."/>
            <person name="Cejkova D."/>
            <person name="Rychlik I."/>
        </authorList>
    </citation>
    <scope>NUCLEOTIDE SEQUENCE [LARGE SCALE GENOMIC DNA]</scope>
    <source>
        <strain evidence="7 8">An564</strain>
    </source>
</reference>
<dbReference type="Pfam" id="PF01048">
    <property type="entry name" value="PNP_UDP_1"/>
    <property type="match status" value="1"/>
</dbReference>
<dbReference type="InterPro" id="IPR010049">
    <property type="entry name" value="MTA_SAH_Nsdase"/>
</dbReference>
<dbReference type="Proteomes" id="UP000724149">
    <property type="component" value="Unassembled WGS sequence"/>
</dbReference>
<dbReference type="InterPro" id="IPR035994">
    <property type="entry name" value="Nucleoside_phosphorylase_sf"/>
</dbReference>
<keyword evidence="3" id="KW-0028">Amino-acid biosynthesis</keyword>
<dbReference type="GO" id="GO:0008782">
    <property type="term" value="F:adenosylhomocysteine nucleosidase activity"/>
    <property type="evidence" value="ECO:0007669"/>
    <property type="project" value="UniProtKB-EC"/>
</dbReference>
<comment type="caution">
    <text evidence="7">The sequence shown here is derived from an EMBL/GenBank/DDBJ whole genome shotgun (WGS) entry which is preliminary data.</text>
</comment>
<gene>
    <name evidence="7" type="ORF">H9X81_03995</name>
</gene>
<dbReference type="NCBIfam" id="NF004079">
    <property type="entry name" value="PRK05584.1"/>
    <property type="match status" value="1"/>
</dbReference>
<name>A0ABS2GMN9_9FIRM</name>
<dbReference type="InterPro" id="IPR000845">
    <property type="entry name" value="Nucleoside_phosphorylase_d"/>
</dbReference>
<keyword evidence="4 7" id="KW-0378">Hydrolase</keyword>
<evidence type="ECO:0000256" key="2">
    <source>
        <dbReference type="ARBA" id="ARBA00011974"/>
    </source>
</evidence>
<organism evidence="7 8">
    <name type="scientific">Hydrogenoanaerobacterium saccharovorans</name>
    <dbReference type="NCBI Taxonomy" id="474960"/>
    <lineage>
        <taxon>Bacteria</taxon>
        <taxon>Bacillati</taxon>
        <taxon>Bacillota</taxon>
        <taxon>Clostridia</taxon>
        <taxon>Eubacteriales</taxon>
        <taxon>Oscillospiraceae</taxon>
        <taxon>Hydrogenoanaerobacterium</taxon>
    </lineage>
</organism>
<evidence type="ECO:0000256" key="5">
    <source>
        <dbReference type="ARBA" id="ARBA00023167"/>
    </source>
</evidence>
<keyword evidence="5" id="KW-0486">Methionine biosynthesis</keyword>
<sequence length="230" mass="25122">MRYGIIGAMPVEIEKIKQNMTIEKETVLHEIHFYEGSYEGRQIVLVTCGVGKVNAGHTAQLLIDKFAVDKVINVGVAGGIQPDVHVGDVVIGVSSTTYDVGPSIMGRYFPFVSNYEYDPEVIEAAKAACESITDRSWKYVVRPTITGDMFITDSMLKEKLLSPFPDAACIDMEAQAMAQIARIYGVPIANIRSISDNADDEATNTYKENEAIAAEIAGTVLLETLKRLPA</sequence>
<keyword evidence="8" id="KW-1185">Reference proteome</keyword>
<evidence type="ECO:0000313" key="7">
    <source>
        <dbReference type="EMBL" id="MBM6922856.1"/>
    </source>
</evidence>
<evidence type="ECO:0000256" key="4">
    <source>
        <dbReference type="ARBA" id="ARBA00022801"/>
    </source>
</evidence>
<evidence type="ECO:0000259" key="6">
    <source>
        <dbReference type="Pfam" id="PF01048"/>
    </source>
</evidence>
<dbReference type="Gene3D" id="3.40.50.1580">
    <property type="entry name" value="Nucleoside phosphorylase domain"/>
    <property type="match status" value="1"/>
</dbReference>
<dbReference type="PANTHER" id="PTHR46832">
    <property type="entry name" value="5'-METHYLTHIOADENOSINE/S-ADENOSYLHOMOCYSTEINE NUCLEOSIDASE"/>
    <property type="match status" value="1"/>
</dbReference>
<feature type="domain" description="Nucleoside phosphorylase" evidence="6">
    <location>
        <begin position="2"/>
        <end position="225"/>
    </location>
</feature>
<comment type="pathway">
    <text evidence="1">Amino-acid biosynthesis; L-methionine biosynthesis via salvage pathway; S-methyl-5-thio-alpha-D-ribose 1-phosphate from S-methyl-5'-thioadenosine (hydrolase route): step 1/2.</text>
</comment>
<protein>
    <recommendedName>
        <fullName evidence="2">adenosylhomocysteine nucleosidase</fullName>
        <ecNumber evidence="2">3.2.2.9</ecNumber>
    </recommendedName>
</protein>
<dbReference type="EC" id="3.2.2.9" evidence="2"/>
<accession>A0ABS2GMN9</accession>
<evidence type="ECO:0000256" key="1">
    <source>
        <dbReference type="ARBA" id="ARBA00004945"/>
    </source>
</evidence>
<dbReference type="NCBIfam" id="TIGR01704">
    <property type="entry name" value="MTA_SAH-Nsdase"/>
    <property type="match status" value="1"/>
</dbReference>
<dbReference type="PANTHER" id="PTHR46832:SF1">
    <property type="entry name" value="5'-METHYLTHIOADENOSINE_S-ADENOSYLHOMOCYSTEINE NUCLEOSIDASE"/>
    <property type="match status" value="1"/>
</dbReference>
<evidence type="ECO:0000256" key="3">
    <source>
        <dbReference type="ARBA" id="ARBA00022605"/>
    </source>
</evidence>
<dbReference type="RefSeq" id="WP_204720028.1">
    <property type="nucleotide sequence ID" value="NZ_JACSNR010000003.1"/>
</dbReference>
<dbReference type="EMBL" id="JACSNR010000003">
    <property type="protein sequence ID" value="MBM6922856.1"/>
    <property type="molecule type" value="Genomic_DNA"/>
</dbReference>